<evidence type="ECO:0000313" key="2">
    <source>
        <dbReference type="EMBL" id="KAJ7359826.1"/>
    </source>
</evidence>
<dbReference type="Proteomes" id="UP001218218">
    <property type="component" value="Unassembled WGS sequence"/>
</dbReference>
<accession>A0AAD7AIY3</accession>
<keyword evidence="3" id="KW-1185">Reference proteome</keyword>
<reference evidence="2" key="1">
    <citation type="submission" date="2023-03" db="EMBL/GenBank/DDBJ databases">
        <title>Massive genome expansion in bonnet fungi (Mycena s.s.) driven by repeated elements and novel gene families across ecological guilds.</title>
        <authorList>
            <consortium name="Lawrence Berkeley National Laboratory"/>
            <person name="Harder C.B."/>
            <person name="Miyauchi S."/>
            <person name="Viragh M."/>
            <person name="Kuo A."/>
            <person name="Thoen E."/>
            <person name="Andreopoulos B."/>
            <person name="Lu D."/>
            <person name="Skrede I."/>
            <person name="Drula E."/>
            <person name="Henrissat B."/>
            <person name="Morin E."/>
            <person name="Kohler A."/>
            <person name="Barry K."/>
            <person name="LaButti K."/>
            <person name="Morin E."/>
            <person name="Salamov A."/>
            <person name="Lipzen A."/>
            <person name="Mereny Z."/>
            <person name="Hegedus B."/>
            <person name="Baldrian P."/>
            <person name="Stursova M."/>
            <person name="Weitz H."/>
            <person name="Taylor A."/>
            <person name="Grigoriev I.V."/>
            <person name="Nagy L.G."/>
            <person name="Martin F."/>
            <person name="Kauserud H."/>
        </authorList>
    </citation>
    <scope>NUCLEOTIDE SEQUENCE</scope>
    <source>
        <strain evidence="2">CBHHK002</strain>
    </source>
</reference>
<sequence>MLLNTLVSLSLLSFAMAVPQDKPDVFTVTRQVKVLTDVAPFIVTSTTVFTFTPSATTSIANPTGTGV</sequence>
<evidence type="ECO:0000256" key="1">
    <source>
        <dbReference type="SAM" id="SignalP"/>
    </source>
</evidence>
<dbReference type="AlphaFoldDB" id="A0AAD7AIY3"/>
<name>A0AAD7AIY3_9AGAR</name>
<comment type="caution">
    <text evidence="2">The sequence shown here is derived from an EMBL/GenBank/DDBJ whole genome shotgun (WGS) entry which is preliminary data.</text>
</comment>
<proteinExistence type="predicted"/>
<keyword evidence="1" id="KW-0732">Signal</keyword>
<protein>
    <submittedName>
        <fullName evidence="2">Uncharacterized protein</fullName>
    </submittedName>
</protein>
<evidence type="ECO:0000313" key="3">
    <source>
        <dbReference type="Proteomes" id="UP001218218"/>
    </source>
</evidence>
<dbReference type="EMBL" id="JARIHO010000006">
    <property type="protein sequence ID" value="KAJ7359826.1"/>
    <property type="molecule type" value="Genomic_DNA"/>
</dbReference>
<feature type="chain" id="PRO_5042077318" evidence="1">
    <location>
        <begin position="18"/>
        <end position="67"/>
    </location>
</feature>
<gene>
    <name evidence="2" type="ORF">DFH08DRAFT_1075186</name>
</gene>
<organism evidence="2 3">
    <name type="scientific">Mycena albidolilacea</name>
    <dbReference type="NCBI Taxonomy" id="1033008"/>
    <lineage>
        <taxon>Eukaryota</taxon>
        <taxon>Fungi</taxon>
        <taxon>Dikarya</taxon>
        <taxon>Basidiomycota</taxon>
        <taxon>Agaricomycotina</taxon>
        <taxon>Agaricomycetes</taxon>
        <taxon>Agaricomycetidae</taxon>
        <taxon>Agaricales</taxon>
        <taxon>Marasmiineae</taxon>
        <taxon>Mycenaceae</taxon>
        <taxon>Mycena</taxon>
    </lineage>
</organism>
<feature type="signal peptide" evidence="1">
    <location>
        <begin position="1"/>
        <end position="17"/>
    </location>
</feature>